<organism evidence="1 2">
    <name type="scientific">Streptomyces varsoviensis</name>
    <dbReference type="NCBI Taxonomy" id="67373"/>
    <lineage>
        <taxon>Bacteria</taxon>
        <taxon>Bacillati</taxon>
        <taxon>Actinomycetota</taxon>
        <taxon>Actinomycetes</taxon>
        <taxon>Kitasatosporales</taxon>
        <taxon>Streptomycetaceae</taxon>
        <taxon>Streptomyces</taxon>
    </lineage>
</organism>
<gene>
    <name evidence="1" type="ORF">ADK38_10305</name>
</gene>
<name>A0ABR5J9U8_9ACTN</name>
<protein>
    <submittedName>
        <fullName evidence="1">Uncharacterized protein</fullName>
    </submittedName>
</protein>
<evidence type="ECO:0000313" key="1">
    <source>
        <dbReference type="EMBL" id="KOG90155.1"/>
    </source>
</evidence>
<accession>A0ABR5J9U8</accession>
<keyword evidence="2" id="KW-1185">Reference proteome</keyword>
<reference evidence="1 2" key="1">
    <citation type="submission" date="2015-07" db="EMBL/GenBank/DDBJ databases">
        <authorList>
            <person name="Ju K.-S."/>
            <person name="Doroghazi J.R."/>
            <person name="Metcalf W.W."/>
        </authorList>
    </citation>
    <scope>NUCLEOTIDE SEQUENCE [LARGE SCALE GENOMIC DNA]</scope>
    <source>
        <strain evidence="1 2">NRRL B-3589</strain>
    </source>
</reference>
<dbReference type="EMBL" id="LGUT01000867">
    <property type="protein sequence ID" value="KOG90155.1"/>
    <property type="molecule type" value="Genomic_DNA"/>
</dbReference>
<comment type="caution">
    <text evidence="1">The sequence shown here is derived from an EMBL/GenBank/DDBJ whole genome shotgun (WGS) entry which is preliminary data.</text>
</comment>
<dbReference type="Proteomes" id="UP000037020">
    <property type="component" value="Unassembled WGS sequence"/>
</dbReference>
<proteinExistence type="predicted"/>
<sequence length="69" mass="7134">MCGGPAKTMMEHMSTATFTHTGQGARRGATIDSAADQQRHGLGGTLRAIKVFAGAAISVVLLGNYADEK</sequence>
<evidence type="ECO:0000313" key="2">
    <source>
        <dbReference type="Proteomes" id="UP000037020"/>
    </source>
</evidence>